<comment type="catalytic activity">
    <reaction evidence="14">
        <text>a CDP-1,2-diacyl-sn-glycerol + sn-glycerol 3-phosphate = a 1,2-diacyl-sn-glycero-3-phospho-(1'-sn-glycero-3'-phosphate) + CMP + H(+)</text>
        <dbReference type="Rhea" id="RHEA:12593"/>
        <dbReference type="ChEBI" id="CHEBI:15378"/>
        <dbReference type="ChEBI" id="CHEBI:57597"/>
        <dbReference type="ChEBI" id="CHEBI:58332"/>
        <dbReference type="ChEBI" id="CHEBI:60110"/>
        <dbReference type="ChEBI" id="CHEBI:60377"/>
        <dbReference type="EC" id="2.7.8.5"/>
    </reaction>
</comment>
<dbReference type="PIRSF" id="PIRSF000847">
    <property type="entry name" value="Phos_ph_gly_syn"/>
    <property type="match status" value="1"/>
</dbReference>
<dbReference type="PANTHER" id="PTHR14269:SF62">
    <property type="entry name" value="CDP-DIACYLGLYCEROL--GLYCEROL-3-PHOSPHATE 3-PHOSPHATIDYLTRANSFERASE 1, CHLOROPLASTIC"/>
    <property type="match status" value="1"/>
</dbReference>
<evidence type="ECO:0000313" key="18">
    <source>
        <dbReference type="EMBL" id="PPI87524.1"/>
    </source>
</evidence>
<dbReference type="Pfam" id="PF01066">
    <property type="entry name" value="CDP-OH_P_transf"/>
    <property type="match status" value="1"/>
</dbReference>
<evidence type="ECO:0000256" key="8">
    <source>
        <dbReference type="ARBA" id="ARBA00022692"/>
    </source>
</evidence>
<comment type="subcellular location">
    <subcellularLocation>
        <location evidence="1">Membrane</location>
        <topology evidence="1">Multi-pass membrane protein</topology>
    </subcellularLocation>
</comment>
<feature type="transmembrane region" description="Helical" evidence="17">
    <location>
        <begin position="148"/>
        <end position="171"/>
    </location>
</feature>
<keyword evidence="11 17" id="KW-0472">Membrane</keyword>
<evidence type="ECO:0000256" key="6">
    <source>
        <dbReference type="ARBA" id="ARBA00022516"/>
    </source>
</evidence>
<name>A0A2P5SYW3_9GAMM</name>
<dbReference type="InterPro" id="IPR004570">
    <property type="entry name" value="Phosphatidylglycerol_P_synth"/>
</dbReference>
<accession>A0A2P5SYW3</accession>
<evidence type="ECO:0000313" key="19">
    <source>
        <dbReference type="Proteomes" id="UP000296034"/>
    </source>
</evidence>
<feature type="transmembrane region" description="Helical" evidence="17">
    <location>
        <begin position="73"/>
        <end position="99"/>
    </location>
</feature>
<evidence type="ECO:0000256" key="10">
    <source>
        <dbReference type="ARBA" id="ARBA00023098"/>
    </source>
</evidence>
<evidence type="ECO:0000256" key="1">
    <source>
        <dbReference type="ARBA" id="ARBA00004141"/>
    </source>
</evidence>
<dbReference type="EMBL" id="PDKS01000001">
    <property type="protein sequence ID" value="PPI87524.1"/>
    <property type="molecule type" value="Genomic_DNA"/>
</dbReference>
<dbReference type="AlphaFoldDB" id="A0A2P5SYW3"/>
<dbReference type="InterPro" id="IPR043130">
    <property type="entry name" value="CDP-OH_PTrfase_TM_dom"/>
</dbReference>
<dbReference type="PANTHER" id="PTHR14269">
    <property type="entry name" value="CDP-DIACYLGLYCEROL--GLYCEROL-3-PHOSPHATE 3-PHOSPHATIDYLTRANSFERASE-RELATED"/>
    <property type="match status" value="1"/>
</dbReference>
<keyword evidence="6" id="KW-0444">Lipid biosynthesis</keyword>
<evidence type="ECO:0000256" key="3">
    <source>
        <dbReference type="ARBA" id="ARBA00010441"/>
    </source>
</evidence>
<evidence type="ECO:0000256" key="5">
    <source>
        <dbReference type="ARBA" id="ARBA00014944"/>
    </source>
</evidence>
<evidence type="ECO:0000256" key="7">
    <source>
        <dbReference type="ARBA" id="ARBA00022679"/>
    </source>
</evidence>
<dbReference type="RefSeq" id="WP_136131520.1">
    <property type="nucleotide sequence ID" value="NZ_PDKS01000001.1"/>
</dbReference>
<evidence type="ECO:0000256" key="14">
    <source>
        <dbReference type="ARBA" id="ARBA00048586"/>
    </source>
</evidence>
<keyword evidence="9 17" id="KW-1133">Transmembrane helix</keyword>
<keyword evidence="7 16" id="KW-0808">Transferase</keyword>
<proteinExistence type="inferred from homology"/>
<keyword evidence="13" id="KW-1208">Phospholipid metabolism</keyword>
<dbReference type="Gene3D" id="1.20.120.1760">
    <property type="match status" value="1"/>
</dbReference>
<evidence type="ECO:0000256" key="12">
    <source>
        <dbReference type="ARBA" id="ARBA00023209"/>
    </source>
</evidence>
<comment type="similarity">
    <text evidence="3 16">Belongs to the CDP-alcohol phosphatidyltransferase class-I family.</text>
</comment>
<dbReference type="Proteomes" id="UP000296034">
    <property type="component" value="Unassembled WGS sequence"/>
</dbReference>
<evidence type="ECO:0000256" key="15">
    <source>
        <dbReference type="NCBIfam" id="TIGR00560"/>
    </source>
</evidence>
<dbReference type="InterPro" id="IPR000462">
    <property type="entry name" value="CDP-OH_P_trans"/>
</dbReference>
<protein>
    <recommendedName>
        <fullName evidence="5 15">CDP-diacylglycerol--glycerol-3-phosphate 3-phosphatidyltransferase</fullName>
        <ecNumber evidence="4 15">2.7.8.5</ecNumber>
    </recommendedName>
</protein>
<dbReference type="EC" id="2.7.8.5" evidence="4 15"/>
<keyword evidence="12" id="KW-0594">Phospholipid biosynthesis</keyword>
<keyword evidence="10" id="KW-0443">Lipid metabolism</keyword>
<organism evidence="18 19">
    <name type="scientific">Candidatus Pantoea edessiphila</name>
    <dbReference type="NCBI Taxonomy" id="2044610"/>
    <lineage>
        <taxon>Bacteria</taxon>
        <taxon>Pseudomonadati</taxon>
        <taxon>Pseudomonadota</taxon>
        <taxon>Gammaproteobacteria</taxon>
        <taxon>Enterobacterales</taxon>
        <taxon>Erwiniaceae</taxon>
        <taxon>Pantoea</taxon>
    </lineage>
</organism>
<evidence type="ECO:0000256" key="9">
    <source>
        <dbReference type="ARBA" id="ARBA00022989"/>
    </source>
</evidence>
<evidence type="ECO:0000256" key="13">
    <source>
        <dbReference type="ARBA" id="ARBA00023264"/>
    </source>
</evidence>
<sequence length="187" mass="22113">MDFNIPNILTLLRFFLIPCFLISFYLPFIYSPVITVLIFSIAAITDWLDGFLARRWNQTSNFGGFLDPIADKVMVSTALILICEYFHVYWITIPTIIIISREIIISALRQWIYNTYNTVIPVLWIGKLKTTIQMFSLFLLIWHPNILLIKIGIVILYIALILTLWAMFLYIRICQHYLLKKNNYFNY</sequence>
<dbReference type="OrthoDB" id="9796672at2"/>
<dbReference type="PROSITE" id="PS00379">
    <property type="entry name" value="CDP_ALCOHOL_P_TRANSF"/>
    <property type="match status" value="1"/>
</dbReference>
<evidence type="ECO:0000256" key="17">
    <source>
        <dbReference type="SAM" id="Phobius"/>
    </source>
</evidence>
<feature type="transmembrane region" description="Helical" evidence="17">
    <location>
        <begin position="119"/>
        <end position="142"/>
    </location>
</feature>
<comment type="caution">
    <text evidence="18">The sequence shown here is derived from an EMBL/GenBank/DDBJ whole genome shotgun (WGS) entry which is preliminary data.</text>
</comment>
<evidence type="ECO:0000256" key="2">
    <source>
        <dbReference type="ARBA" id="ARBA00005042"/>
    </source>
</evidence>
<dbReference type="InterPro" id="IPR048254">
    <property type="entry name" value="CDP_ALCOHOL_P_TRANSF_CS"/>
</dbReference>
<evidence type="ECO:0000256" key="11">
    <source>
        <dbReference type="ARBA" id="ARBA00023136"/>
    </source>
</evidence>
<dbReference type="GO" id="GO:0008444">
    <property type="term" value="F:CDP-diacylglycerol-glycerol-3-phosphate 3-phosphatidyltransferase activity"/>
    <property type="evidence" value="ECO:0007669"/>
    <property type="project" value="UniProtKB-UniRule"/>
</dbReference>
<dbReference type="NCBIfam" id="TIGR00560">
    <property type="entry name" value="pgsA"/>
    <property type="match status" value="1"/>
</dbReference>
<comment type="pathway">
    <text evidence="2">Phospholipid metabolism; phosphatidylglycerol biosynthesis; phosphatidylglycerol from CDP-diacylglycerol: step 1/2.</text>
</comment>
<dbReference type="GO" id="GO:0046474">
    <property type="term" value="P:glycerophospholipid biosynthetic process"/>
    <property type="evidence" value="ECO:0007669"/>
    <property type="project" value="TreeGrafter"/>
</dbReference>
<evidence type="ECO:0000256" key="16">
    <source>
        <dbReference type="RuleBase" id="RU003750"/>
    </source>
</evidence>
<dbReference type="InterPro" id="IPR050324">
    <property type="entry name" value="CDP-alcohol_PTase-I"/>
</dbReference>
<keyword evidence="8 17" id="KW-0812">Transmembrane</keyword>
<reference evidence="18 19" key="1">
    <citation type="journal article" date="2018" name="Genome Biol. Evol.">
        <title>Cladogenesis and Genomic Streamlining in Extracellular Endosymbionts of Tropical Stink Bugs.</title>
        <authorList>
            <person name="Otero-Bravo A."/>
            <person name="Goffredi S."/>
            <person name="Sabree Z.L."/>
        </authorList>
    </citation>
    <scope>NUCLEOTIDE SEQUENCE [LARGE SCALE GENOMIC DNA]</scope>
    <source>
        <strain evidence="18 19">SoET</strain>
    </source>
</reference>
<gene>
    <name evidence="18" type="primary">pgsA</name>
    <name evidence="18" type="ORF">CRV11_01160</name>
</gene>
<dbReference type="GO" id="GO:0005886">
    <property type="term" value="C:plasma membrane"/>
    <property type="evidence" value="ECO:0007669"/>
    <property type="project" value="TreeGrafter"/>
</dbReference>
<evidence type="ECO:0000256" key="4">
    <source>
        <dbReference type="ARBA" id="ARBA00013170"/>
    </source>
</evidence>